<gene>
    <name evidence="1" type="ORF">T265_06256</name>
</gene>
<name>A0A074ZT33_OPIVI</name>
<keyword evidence="2" id="KW-1185">Reference proteome</keyword>
<dbReference type="AlphaFoldDB" id="A0A074ZT33"/>
<dbReference type="Proteomes" id="UP000054324">
    <property type="component" value="Unassembled WGS sequence"/>
</dbReference>
<accession>A0A074ZT33</accession>
<dbReference type="EMBL" id="KL596745">
    <property type="protein sequence ID" value="KER26540.1"/>
    <property type="molecule type" value="Genomic_DNA"/>
</dbReference>
<sequence length="86" mass="9755">MGLETNIRFPNGKQYALPDICEDHITRELESLQQPIPDCWTENFISLRPKRLCSTAIPEEINEDIDEKPVAALGLQTPHVNKTSSH</sequence>
<dbReference type="RefSeq" id="XP_009169730.1">
    <property type="nucleotide sequence ID" value="XM_009171466.1"/>
</dbReference>
<dbReference type="GeneID" id="20320438"/>
<organism evidence="1 2">
    <name type="scientific">Opisthorchis viverrini</name>
    <name type="common">Southeast Asian liver fluke</name>
    <dbReference type="NCBI Taxonomy" id="6198"/>
    <lineage>
        <taxon>Eukaryota</taxon>
        <taxon>Metazoa</taxon>
        <taxon>Spiralia</taxon>
        <taxon>Lophotrochozoa</taxon>
        <taxon>Platyhelminthes</taxon>
        <taxon>Trematoda</taxon>
        <taxon>Digenea</taxon>
        <taxon>Opisthorchiida</taxon>
        <taxon>Opisthorchiata</taxon>
        <taxon>Opisthorchiidae</taxon>
        <taxon>Opisthorchis</taxon>
    </lineage>
</organism>
<dbReference type="KEGG" id="ovi:T265_06256"/>
<dbReference type="CTD" id="20320438"/>
<protein>
    <submittedName>
        <fullName evidence="1">Uncharacterized protein</fullName>
    </submittedName>
</protein>
<proteinExistence type="predicted"/>
<evidence type="ECO:0000313" key="2">
    <source>
        <dbReference type="Proteomes" id="UP000054324"/>
    </source>
</evidence>
<reference evidence="1 2" key="1">
    <citation type="submission" date="2013-11" db="EMBL/GenBank/DDBJ databases">
        <title>Opisthorchis viverrini - life in the bile duct.</title>
        <authorList>
            <person name="Young N.D."/>
            <person name="Nagarajan N."/>
            <person name="Lin S.J."/>
            <person name="Korhonen P.K."/>
            <person name="Jex A.R."/>
            <person name="Hall R.S."/>
            <person name="Safavi-Hemami H."/>
            <person name="Kaewkong W."/>
            <person name="Bertrand D."/>
            <person name="Gao S."/>
            <person name="Seet Q."/>
            <person name="Wongkham S."/>
            <person name="Teh B.T."/>
            <person name="Wongkham C."/>
            <person name="Intapan P.M."/>
            <person name="Maleewong W."/>
            <person name="Yang X."/>
            <person name="Hu M."/>
            <person name="Wang Z."/>
            <person name="Hofmann A."/>
            <person name="Sternberg P.W."/>
            <person name="Tan P."/>
            <person name="Wang J."/>
            <person name="Gasser R.B."/>
        </authorList>
    </citation>
    <scope>NUCLEOTIDE SEQUENCE [LARGE SCALE GENOMIC DNA]</scope>
</reference>
<evidence type="ECO:0000313" key="1">
    <source>
        <dbReference type="EMBL" id="KER26540.1"/>
    </source>
</evidence>